<dbReference type="SUPFAM" id="SSF48403">
    <property type="entry name" value="Ankyrin repeat"/>
    <property type="match status" value="1"/>
</dbReference>
<dbReference type="GO" id="GO:0008270">
    <property type="term" value="F:zinc ion binding"/>
    <property type="evidence" value="ECO:0007669"/>
    <property type="project" value="UniProtKB-KW"/>
</dbReference>
<keyword evidence="1" id="KW-0479">Metal-binding</keyword>
<keyword evidence="3 7" id="KW-0863">Zinc-finger</keyword>
<reference evidence="11" key="1">
    <citation type="submission" date="2014-05" db="EMBL/GenBank/DDBJ databases">
        <authorList>
            <person name="Chronopoulou M."/>
        </authorList>
    </citation>
    <scope>NUCLEOTIDE SEQUENCE</scope>
    <source>
        <tissue evidence="11">Whole organism</tissue>
    </source>
</reference>
<feature type="compositionally biased region" description="Basic and acidic residues" evidence="8">
    <location>
        <begin position="104"/>
        <end position="113"/>
    </location>
</feature>
<evidence type="ECO:0000259" key="9">
    <source>
        <dbReference type="PROSITE" id="PS50089"/>
    </source>
</evidence>
<feature type="repeat" description="ANK" evidence="6">
    <location>
        <begin position="244"/>
        <end position="276"/>
    </location>
</feature>
<dbReference type="InterPro" id="IPR013083">
    <property type="entry name" value="Znf_RING/FYVE/PHD"/>
</dbReference>
<dbReference type="Gene3D" id="3.30.40.10">
    <property type="entry name" value="Zinc/RING finger domain, C3HC4 (zinc finger)"/>
    <property type="match status" value="1"/>
</dbReference>
<dbReference type="PROSITE" id="PS00518">
    <property type="entry name" value="ZF_RING_1"/>
    <property type="match status" value="1"/>
</dbReference>
<dbReference type="InterPro" id="IPR017907">
    <property type="entry name" value="Znf_RING_CS"/>
</dbReference>
<evidence type="ECO:0000313" key="11">
    <source>
        <dbReference type="EMBL" id="CDW22972.1"/>
    </source>
</evidence>
<dbReference type="EMBL" id="HACA01005611">
    <property type="protein sequence ID" value="CDW22972.1"/>
    <property type="molecule type" value="Transcribed_RNA"/>
</dbReference>
<dbReference type="InterPro" id="IPR001357">
    <property type="entry name" value="BRCT_dom"/>
</dbReference>
<evidence type="ECO:0000256" key="3">
    <source>
        <dbReference type="ARBA" id="ARBA00022771"/>
    </source>
</evidence>
<feature type="repeat" description="ANK" evidence="6">
    <location>
        <begin position="277"/>
        <end position="309"/>
    </location>
</feature>
<dbReference type="PANTHER" id="PTHR24171">
    <property type="entry name" value="ANKYRIN REPEAT DOMAIN-CONTAINING PROTEIN 39-RELATED"/>
    <property type="match status" value="1"/>
</dbReference>
<feature type="compositionally biased region" description="Basic and acidic residues" evidence="8">
    <location>
        <begin position="158"/>
        <end position="171"/>
    </location>
</feature>
<name>A0A0K2TBL9_LEPSM</name>
<evidence type="ECO:0000256" key="5">
    <source>
        <dbReference type="ARBA" id="ARBA00023043"/>
    </source>
</evidence>
<dbReference type="Gene3D" id="3.40.50.10190">
    <property type="entry name" value="BRCT domain"/>
    <property type="match status" value="2"/>
</dbReference>
<organism evidence="11">
    <name type="scientific">Lepeophtheirus salmonis</name>
    <name type="common">Salmon louse</name>
    <name type="synonym">Caligus salmonis</name>
    <dbReference type="NCBI Taxonomy" id="72036"/>
    <lineage>
        <taxon>Eukaryota</taxon>
        <taxon>Metazoa</taxon>
        <taxon>Ecdysozoa</taxon>
        <taxon>Arthropoda</taxon>
        <taxon>Crustacea</taxon>
        <taxon>Multicrustacea</taxon>
        <taxon>Hexanauplia</taxon>
        <taxon>Copepoda</taxon>
        <taxon>Siphonostomatoida</taxon>
        <taxon>Caligidae</taxon>
        <taxon>Lepeophtheirus</taxon>
    </lineage>
</organism>
<accession>A0A0K2TBL9</accession>
<dbReference type="PROSITE" id="PS50297">
    <property type="entry name" value="ANK_REP_REGION"/>
    <property type="match status" value="3"/>
</dbReference>
<sequence length="611" mass="68684">METVESLSLSTSELNRILRCEKCLKVPPKTLWYIKKCSHTFCGSCLKENADNGQCMTCKTPYVQKRDLCIRHSTREAISVYHKLKLILNPDYVTLYLEVDPMESRKENKDKRTPIGKKSSQDTNLTPNTSKSRKKSLEEGGGKSVAVNMKSSTPKGRPLKEKKCAESEPKTPKSRRNSIVEQKVVEEADSILLKSNAKNAKENSFKKDVVSKKQKLDPDLLNSSITLNPTPSKSKSNINKRNVIGETPLHVACCKGDYDKVCELLGMGANPNNQDNAGWTPLHECAQKGYTNIAKVLLDKGAAPSVPGGPDNFTPLHDASYNGWKDVVFLLIKKGADKNAMDLLGRRPRDLSYSKEIMELVNSTLSELSESQVLVQTIGTSFEATKDYVLIYFESVKDINAQMRKLVKELDWKISNNFNEDVTHVIFSSCIMNLEGQYLLRDDCLLYFEAVLSAKKILPKEWFTKCIEAKTKVDTTDFLIKGTSNNPSFSLRQSILNSAKRLPRLFAGMHFNIHNSVTDKKGLSEIIKRGSGVILKREPDPECIPEAEKKIPYHVDPSGPLKSCSHYIIYQSGSKREPELKYDMSHIKTLPLDWLFSCIHKFSIVSPYGIS</sequence>
<evidence type="ECO:0000256" key="4">
    <source>
        <dbReference type="ARBA" id="ARBA00022833"/>
    </source>
</evidence>
<dbReference type="InterPro" id="IPR001841">
    <property type="entry name" value="Znf_RING"/>
</dbReference>
<dbReference type="InterPro" id="IPR036420">
    <property type="entry name" value="BRCT_dom_sf"/>
</dbReference>
<dbReference type="GO" id="GO:0070531">
    <property type="term" value="C:BRCA1-A complex"/>
    <property type="evidence" value="ECO:0007669"/>
    <property type="project" value="TreeGrafter"/>
</dbReference>
<dbReference type="OrthoDB" id="2384350at2759"/>
<dbReference type="InterPro" id="IPR036770">
    <property type="entry name" value="Ankyrin_rpt-contain_sf"/>
</dbReference>
<evidence type="ECO:0000256" key="8">
    <source>
        <dbReference type="SAM" id="MobiDB-lite"/>
    </source>
</evidence>
<dbReference type="Pfam" id="PF12796">
    <property type="entry name" value="Ank_2"/>
    <property type="match status" value="1"/>
</dbReference>
<dbReference type="SMART" id="SM00248">
    <property type="entry name" value="ANK"/>
    <property type="match status" value="3"/>
</dbReference>
<evidence type="ECO:0000256" key="7">
    <source>
        <dbReference type="PROSITE-ProRule" id="PRU00175"/>
    </source>
</evidence>
<feature type="domain" description="BRCT" evidence="10">
    <location>
        <begin position="402"/>
        <end position="480"/>
    </location>
</feature>
<dbReference type="PANTHER" id="PTHR24171:SF8">
    <property type="entry name" value="BRCA1-ASSOCIATED RING DOMAIN PROTEIN 1"/>
    <property type="match status" value="1"/>
</dbReference>
<evidence type="ECO:0000256" key="1">
    <source>
        <dbReference type="ARBA" id="ARBA00022723"/>
    </source>
</evidence>
<feature type="repeat" description="ANK" evidence="6">
    <location>
        <begin position="311"/>
        <end position="343"/>
    </location>
</feature>
<feature type="compositionally biased region" description="Polar residues" evidence="8">
    <location>
        <begin position="121"/>
        <end position="130"/>
    </location>
</feature>
<evidence type="ECO:0000256" key="2">
    <source>
        <dbReference type="ARBA" id="ARBA00022737"/>
    </source>
</evidence>
<dbReference type="Gene3D" id="1.25.40.20">
    <property type="entry name" value="Ankyrin repeat-containing domain"/>
    <property type="match status" value="1"/>
</dbReference>
<dbReference type="GO" id="GO:0031436">
    <property type="term" value="C:BRCA1-BARD1 complex"/>
    <property type="evidence" value="ECO:0007669"/>
    <property type="project" value="TreeGrafter"/>
</dbReference>
<dbReference type="PROSITE" id="PS50172">
    <property type="entry name" value="BRCT"/>
    <property type="match status" value="2"/>
</dbReference>
<dbReference type="SUPFAM" id="SSF52113">
    <property type="entry name" value="BRCT domain"/>
    <property type="match status" value="1"/>
</dbReference>
<dbReference type="AlphaFoldDB" id="A0A0K2TBL9"/>
<dbReference type="GO" id="GO:0085020">
    <property type="term" value="P:protein K6-linked ubiquitination"/>
    <property type="evidence" value="ECO:0007669"/>
    <property type="project" value="TreeGrafter"/>
</dbReference>
<proteinExistence type="predicted"/>
<feature type="domain" description="BRCT" evidence="10">
    <location>
        <begin position="501"/>
        <end position="611"/>
    </location>
</feature>
<feature type="region of interest" description="Disordered" evidence="8">
    <location>
        <begin position="104"/>
        <end position="180"/>
    </location>
</feature>
<keyword evidence="5 6" id="KW-0040">ANK repeat</keyword>
<protein>
    <submittedName>
        <fullName evidence="11">BRCA1associated RING domain protein 1like [Bombus terrestris]</fullName>
    </submittedName>
</protein>
<feature type="domain" description="RING-type" evidence="9">
    <location>
        <begin position="20"/>
        <end position="59"/>
    </location>
</feature>
<dbReference type="GO" id="GO:0004842">
    <property type="term" value="F:ubiquitin-protein transferase activity"/>
    <property type="evidence" value="ECO:0007669"/>
    <property type="project" value="TreeGrafter"/>
</dbReference>
<keyword evidence="4" id="KW-0862">Zinc</keyword>
<keyword evidence="2" id="KW-0677">Repeat</keyword>
<evidence type="ECO:0000256" key="6">
    <source>
        <dbReference type="PROSITE-ProRule" id="PRU00023"/>
    </source>
</evidence>
<dbReference type="PROSITE" id="PS50088">
    <property type="entry name" value="ANK_REPEAT"/>
    <property type="match status" value="3"/>
</dbReference>
<dbReference type="PROSITE" id="PS50089">
    <property type="entry name" value="ZF_RING_2"/>
    <property type="match status" value="1"/>
</dbReference>
<dbReference type="InterPro" id="IPR002110">
    <property type="entry name" value="Ankyrin_rpt"/>
</dbReference>
<dbReference type="PRINTS" id="PR01415">
    <property type="entry name" value="ANKYRIN"/>
</dbReference>
<evidence type="ECO:0000259" key="10">
    <source>
        <dbReference type="PROSITE" id="PS50172"/>
    </source>
</evidence>
<dbReference type="SUPFAM" id="SSF57850">
    <property type="entry name" value="RING/U-box"/>
    <property type="match status" value="1"/>
</dbReference>